<evidence type="ECO:0000313" key="12">
    <source>
        <dbReference type="EMBL" id="CAD8130774.1"/>
    </source>
</evidence>
<dbReference type="GO" id="GO:0004674">
    <property type="term" value="F:protein serine/threonine kinase activity"/>
    <property type="evidence" value="ECO:0007669"/>
    <property type="project" value="UniProtKB-KW"/>
</dbReference>
<gene>
    <name evidence="12" type="ORF">PSON_ATCC_30995.1.T3270006</name>
</gene>
<keyword evidence="4" id="KW-0418">Kinase</keyword>
<dbReference type="PANTHER" id="PTHR24350">
    <property type="entry name" value="SERINE/THREONINE-PROTEIN KINASE IAL-RELATED"/>
    <property type="match status" value="1"/>
</dbReference>
<dbReference type="PROSITE" id="PS00107">
    <property type="entry name" value="PROTEIN_KINASE_ATP"/>
    <property type="match status" value="1"/>
</dbReference>
<dbReference type="Pfam" id="PF00069">
    <property type="entry name" value="Pkinase"/>
    <property type="match status" value="1"/>
</dbReference>
<dbReference type="InterPro" id="IPR030616">
    <property type="entry name" value="Aur-like"/>
</dbReference>
<evidence type="ECO:0000256" key="7">
    <source>
        <dbReference type="PIRSR" id="PIRSR630616-2"/>
    </source>
</evidence>
<feature type="active site" description="Proton acceptor" evidence="6">
    <location>
        <position position="108"/>
    </location>
</feature>
<dbReference type="InterPro" id="IPR000719">
    <property type="entry name" value="Prot_kinase_dom"/>
</dbReference>
<reference evidence="12" key="1">
    <citation type="submission" date="2021-01" db="EMBL/GenBank/DDBJ databases">
        <authorList>
            <consortium name="Genoscope - CEA"/>
            <person name="William W."/>
        </authorList>
    </citation>
    <scope>NUCLEOTIDE SEQUENCE</scope>
</reference>
<evidence type="ECO:0000259" key="11">
    <source>
        <dbReference type="PROSITE" id="PS50011"/>
    </source>
</evidence>
<keyword evidence="13" id="KW-1185">Reference proteome</keyword>
<evidence type="ECO:0000256" key="10">
    <source>
        <dbReference type="RuleBase" id="RU000304"/>
    </source>
</evidence>
<dbReference type="InterPro" id="IPR017441">
    <property type="entry name" value="Protein_kinase_ATP_BS"/>
</dbReference>
<name>A0A8S1RW95_9CILI</name>
<evidence type="ECO:0000256" key="9">
    <source>
        <dbReference type="PROSITE-ProRule" id="PRU10141"/>
    </source>
</evidence>
<evidence type="ECO:0000256" key="8">
    <source>
        <dbReference type="PIRSR" id="PIRSR630616-3"/>
    </source>
</evidence>
<feature type="cross-link" description="Glycyl lysine isopeptide (Lys-Gly) (interchain with G-Cter in SUMO2)" evidence="8">
    <location>
        <position position="110"/>
    </location>
</feature>
<evidence type="ECO:0000256" key="5">
    <source>
        <dbReference type="ARBA" id="ARBA00022840"/>
    </source>
</evidence>
<feature type="binding site" evidence="7 9">
    <location>
        <position position="32"/>
    </location>
    <ligand>
        <name>ATP</name>
        <dbReference type="ChEBI" id="CHEBI:30616"/>
    </ligand>
</feature>
<keyword evidence="2" id="KW-0808">Transferase</keyword>
<dbReference type="PROSITE" id="PS50011">
    <property type="entry name" value="PROTEIN_KINASE_DOM"/>
    <property type="match status" value="1"/>
</dbReference>
<accession>A0A8S1RW95</accession>
<keyword evidence="1 10" id="KW-0723">Serine/threonine-protein kinase</keyword>
<keyword evidence="5 7" id="KW-0067">ATP-binding</keyword>
<proteinExistence type="inferred from homology"/>
<evidence type="ECO:0000256" key="2">
    <source>
        <dbReference type="ARBA" id="ARBA00022679"/>
    </source>
</evidence>
<evidence type="ECO:0000256" key="6">
    <source>
        <dbReference type="PIRSR" id="PIRSR630616-1"/>
    </source>
</evidence>
<feature type="binding site" evidence="7">
    <location>
        <position position="127"/>
    </location>
    <ligand>
        <name>ATP</name>
        <dbReference type="ChEBI" id="CHEBI:30616"/>
    </ligand>
</feature>
<evidence type="ECO:0000256" key="3">
    <source>
        <dbReference type="ARBA" id="ARBA00022741"/>
    </source>
</evidence>
<dbReference type="EMBL" id="CAJJDN010000327">
    <property type="protein sequence ID" value="CAD8130774.1"/>
    <property type="molecule type" value="Genomic_DNA"/>
</dbReference>
<comment type="similarity">
    <text evidence="10">Belongs to the protein kinase superfamily.</text>
</comment>
<dbReference type="PROSITE" id="PS00108">
    <property type="entry name" value="PROTEIN_KINASE_ST"/>
    <property type="match status" value="1"/>
</dbReference>
<sequence>MPTKSKKKLGNGSFGSVYLVQDIKSNQEFACKIISKCMLNKYQAEGMVRQEIQIQSNNKNIYMILEYCKQGQLQIPSQAYTNKKLIQFLNQMLNALDSIHQMNLVHRDIKLDNILVHEDDETYKLSDFGWATQISQIKPILCGTFNILFYNTIYYKQLESTTEYMPPEVVNNQIHDQKVESSSLGIVLYILNHCKKHFSAKTERELIKQISGNEISIDSSQDENLQILIQALLTADSVYRPKIQQLYFSKWIKFQMKYHNIFNRYEHEKLKNKFINQKIEIKSVDNCALQQRKRNSIIQDYSSFHSLSIIKLIKIFIQIYINIININNIVSRTDFNQFLSQFQ</sequence>
<dbReference type="Proteomes" id="UP000692954">
    <property type="component" value="Unassembled WGS sequence"/>
</dbReference>
<comment type="caution">
    <text evidence="12">The sequence shown here is derived from an EMBL/GenBank/DDBJ whole genome shotgun (WGS) entry which is preliminary data.</text>
</comment>
<protein>
    <recommendedName>
        <fullName evidence="11">Protein kinase domain-containing protein</fullName>
    </recommendedName>
</protein>
<evidence type="ECO:0000313" key="13">
    <source>
        <dbReference type="Proteomes" id="UP000692954"/>
    </source>
</evidence>
<dbReference type="OrthoDB" id="10252354at2759"/>
<dbReference type="InterPro" id="IPR008271">
    <property type="entry name" value="Ser/Thr_kinase_AS"/>
</dbReference>
<dbReference type="GO" id="GO:0005524">
    <property type="term" value="F:ATP binding"/>
    <property type="evidence" value="ECO:0007669"/>
    <property type="project" value="UniProtKB-UniRule"/>
</dbReference>
<feature type="domain" description="Protein kinase" evidence="11">
    <location>
        <begin position="3"/>
        <end position="252"/>
    </location>
</feature>
<organism evidence="12 13">
    <name type="scientific">Paramecium sonneborni</name>
    <dbReference type="NCBI Taxonomy" id="65129"/>
    <lineage>
        <taxon>Eukaryota</taxon>
        <taxon>Sar</taxon>
        <taxon>Alveolata</taxon>
        <taxon>Ciliophora</taxon>
        <taxon>Intramacronucleata</taxon>
        <taxon>Oligohymenophorea</taxon>
        <taxon>Peniculida</taxon>
        <taxon>Parameciidae</taxon>
        <taxon>Paramecium</taxon>
    </lineage>
</organism>
<keyword evidence="3 7" id="KW-0547">Nucleotide-binding</keyword>
<evidence type="ECO:0000256" key="4">
    <source>
        <dbReference type="ARBA" id="ARBA00022777"/>
    </source>
</evidence>
<dbReference type="SMART" id="SM00220">
    <property type="entry name" value="S_TKc"/>
    <property type="match status" value="1"/>
</dbReference>
<evidence type="ECO:0000256" key="1">
    <source>
        <dbReference type="ARBA" id="ARBA00022527"/>
    </source>
</evidence>
<dbReference type="AlphaFoldDB" id="A0A8S1RW95"/>